<keyword evidence="3" id="KW-1185">Reference proteome</keyword>
<gene>
    <name evidence="2" type="ORF">NTJ_13622</name>
</gene>
<dbReference type="Proteomes" id="UP001307889">
    <property type="component" value="Chromosome 12"/>
</dbReference>
<feature type="region of interest" description="Disordered" evidence="1">
    <location>
        <begin position="1"/>
        <end position="51"/>
    </location>
</feature>
<feature type="compositionally biased region" description="Polar residues" evidence="1">
    <location>
        <begin position="232"/>
        <end position="256"/>
    </location>
</feature>
<proteinExistence type="predicted"/>
<reference evidence="2 3" key="1">
    <citation type="submission" date="2023-09" db="EMBL/GenBank/DDBJ databases">
        <title>Nesidiocoris tenuis whole genome shotgun sequence.</title>
        <authorList>
            <person name="Shibata T."/>
            <person name="Shimoda M."/>
            <person name="Kobayashi T."/>
            <person name="Uehara T."/>
        </authorList>
    </citation>
    <scope>NUCLEOTIDE SEQUENCE [LARGE SCALE GENOMIC DNA]</scope>
    <source>
        <strain evidence="2 3">Japan</strain>
    </source>
</reference>
<dbReference type="PANTHER" id="PTHR34239:SF2">
    <property type="entry name" value="TRANSPOSABLE ELEMENT P TRANSPOSASE_THAP9 CONSERVED DOMAIN-CONTAINING PROTEIN"/>
    <property type="match status" value="1"/>
</dbReference>
<dbReference type="PANTHER" id="PTHR34239">
    <property type="entry name" value="APPLE DOMAIN-CONTAINING PROTEIN"/>
    <property type="match status" value="1"/>
</dbReference>
<evidence type="ECO:0000256" key="1">
    <source>
        <dbReference type="SAM" id="MobiDB-lite"/>
    </source>
</evidence>
<evidence type="ECO:0000313" key="3">
    <source>
        <dbReference type="Proteomes" id="UP001307889"/>
    </source>
</evidence>
<organism evidence="2 3">
    <name type="scientific">Nesidiocoris tenuis</name>
    <dbReference type="NCBI Taxonomy" id="355587"/>
    <lineage>
        <taxon>Eukaryota</taxon>
        <taxon>Metazoa</taxon>
        <taxon>Ecdysozoa</taxon>
        <taxon>Arthropoda</taxon>
        <taxon>Hexapoda</taxon>
        <taxon>Insecta</taxon>
        <taxon>Pterygota</taxon>
        <taxon>Neoptera</taxon>
        <taxon>Paraneoptera</taxon>
        <taxon>Hemiptera</taxon>
        <taxon>Heteroptera</taxon>
        <taxon>Panheteroptera</taxon>
        <taxon>Cimicomorpha</taxon>
        <taxon>Miridae</taxon>
        <taxon>Dicyphina</taxon>
        <taxon>Nesidiocoris</taxon>
    </lineage>
</organism>
<dbReference type="EMBL" id="AP028920">
    <property type="protein sequence ID" value="BET00806.1"/>
    <property type="molecule type" value="Genomic_DNA"/>
</dbReference>
<accession>A0ABN7B8U3</accession>
<name>A0ABN7B8U3_9HEMI</name>
<sequence>MTRDDRSRSRRRHRSTSSEFSPPSSSPTPTPGDLSDSAAFTPNAVPSAPPPAPLDHAILNLLGPVAPTAPNVSAPLHPDIQARWIQILEKGLSEKTRDEMISQCLPPENLLLLRAPKLNPAVQHAIAERVVARDSRIAVQQNQVGMALATVGKVLSDILAQDSSNAHVGSLAAAGQLLCDVHHSHSVTRRDLLALNVDTSVRDTLLAAPIGEFLFSDSLDDQIKASKELEKASQQLKPVKRPSQSSLNFRGPSRQQGVGGAASYQKPPARRLELSDSPSQGKTSVRRGMRTGRGDTHRSGAQRCHYPDNRSYSKRVENRGPRPQ</sequence>
<feature type="compositionally biased region" description="Basic and acidic residues" evidence="1">
    <location>
        <begin position="314"/>
        <end position="324"/>
    </location>
</feature>
<protein>
    <submittedName>
        <fullName evidence="2">Uncharacterized protein</fullName>
    </submittedName>
</protein>
<feature type="region of interest" description="Disordered" evidence="1">
    <location>
        <begin position="231"/>
        <end position="324"/>
    </location>
</feature>
<evidence type="ECO:0000313" key="2">
    <source>
        <dbReference type="EMBL" id="BET00806.1"/>
    </source>
</evidence>